<sequence length="200" mass="22972">MPSKNKYILRLKDFENQINSTKDKNVAKANVKLVLKNFDEIKKHMPDKAKVKLVQFLRTEDWATSFDDTEDESSVKGDTDSESSDTYKKKRKRKRKAALLKEATKTGRPKKQKISNQDITIVPSDDENGTDIERLGPEELKSQLIKTKRSLLSSDANWRQEAKRSQKLTRNCNELHGTVQKNLAHVQKLSCELKSLKTIT</sequence>
<protein>
    <submittedName>
        <fullName evidence="2">Uncharacterized protein</fullName>
    </submittedName>
</protein>
<keyword evidence="3" id="KW-1185">Reference proteome</keyword>
<organism evidence="2 3">
    <name type="scientific">Fusarium acutatum</name>
    <dbReference type="NCBI Taxonomy" id="78861"/>
    <lineage>
        <taxon>Eukaryota</taxon>
        <taxon>Fungi</taxon>
        <taxon>Dikarya</taxon>
        <taxon>Ascomycota</taxon>
        <taxon>Pezizomycotina</taxon>
        <taxon>Sordariomycetes</taxon>
        <taxon>Hypocreomycetidae</taxon>
        <taxon>Hypocreales</taxon>
        <taxon>Nectriaceae</taxon>
        <taxon>Fusarium</taxon>
        <taxon>Fusarium fujikuroi species complex</taxon>
    </lineage>
</organism>
<name>A0A8H4JDD0_9HYPO</name>
<feature type="region of interest" description="Disordered" evidence="1">
    <location>
        <begin position="67"/>
        <end position="95"/>
    </location>
</feature>
<evidence type="ECO:0000313" key="3">
    <source>
        <dbReference type="Proteomes" id="UP000536711"/>
    </source>
</evidence>
<gene>
    <name evidence="2" type="ORF">FACUT_11820</name>
</gene>
<evidence type="ECO:0000313" key="2">
    <source>
        <dbReference type="EMBL" id="KAF4418461.1"/>
    </source>
</evidence>
<dbReference type="EMBL" id="JAADJF010000405">
    <property type="protein sequence ID" value="KAF4418461.1"/>
    <property type="molecule type" value="Genomic_DNA"/>
</dbReference>
<evidence type="ECO:0000256" key="1">
    <source>
        <dbReference type="SAM" id="MobiDB-lite"/>
    </source>
</evidence>
<proteinExistence type="predicted"/>
<accession>A0A8H4JDD0</accession>
<dbReference type="AlphaFoldDB" id="A0A8H4JDD0"/>
<dbReference type="OrthoDB" id="5091661at2759"/>
<dbReference type="Proteomes" id="UP000536711">
    <property type="component" value="Unassembled WGS sequence"/>
</dbReference>
<reference evidence="2 3" key="1">
    <citation type="submission" date="2020-01" db="EMBL/GenBank/DDBJ databases">
        <title>Identification and distribution of gene clusters putatively required for synthesis of sphingolipid metabolism inhibitors in phylogenetically diverse species of the filamentous fungus Fusarium.</title>
        <authorList>
            <person name="Kim H.-S."/>
            <person name="Busman M."/>
            <person name="Brown D.W."/>
            <person name="Divon H."/>
            <person name="Uhlig S."/>
            <person name="Proctor R.H."/>
        </authorList>
    </citation>
    <scope>NUCLEOTIDE SEQUENCE [LARGE SCALE GENOMIC DNA]</scope>
    <source>
        <strain evidence="2 3">NRRL 13308</strain>
    </source>
</reference>
<comment type="caution">
    <text evidence="2">The sequence shown here is derived from an EMBL/GenBank/DDBJ whole genome shotgun (WGS) entry which is preliminary data.</text>
</comment>